<comment type="caution">
    <text evidence="1">The sequence shown here is derived from an EMBL/GenBank/DDBJ whole genome shotgun (WGS) entry which is preliminary data.</text>
</comment>
<accession>A0A0W8G3Y3</accession>
<dbReference type="CDD" id="cd06558">
    <property type="entry name" value="crotonase-like"/>
    <property type="match status" value="1"/>
</dbReference>
<sequence length="265" mass="29693">MAASRFDTDNAFFTASLEDDVLVVRDKDAIIRHTTDLSVTDAFFDYMEAVAHEPGIRAVVFFGSPNKPGGMETIQFYRQAMAARREHYSLERLFNLVNTYTVALTGFEKITIRAECGRISSFHLNMGLACDYRIVSDDAVFENAATELGLVTKGGGAYFLSRLVGYRAASQVLLWNRFSAEEALNLGIVDRVVPRDKIEEETMHFARAQLTRPVSALIGVRKLLKADAAALKESLAIEDHLIHNRINHPEFAAQLNEYLKARNED</sequence>
<dbReference type="EC" id="4.2.1.17" evidence="1"/>
<evidence type="ECO:0000313" key="1">
    <source>
        <dbReference type="EMBL" id="KUG27845.1"/>
    </source>
</evidence>
<name>A0A0W8G3Y3_9ZZZZ</name>
<reference evidence="1" key="1">
    <citation type="journal article" date="2015" name="Proc. Natl. Acad. Sci. U.S.A.">
        <title>Networks of energetic and metabolic interactions define dynamics in microbial communities.</title>
        <authorList>
            <person name="Embree M."/>
            <person name="Liu J.K."/>
            <person name="Al-Bassam M.M."/>
            <person name="Zengler K."/>
        </authorList>
    </citation>
    <scope>NUCLEOTIDE SEQUENCE</scope>
</reference>
<gene>
    <name evidence="1" type="ORF">ASZ90_002301</name>
</gene>
<dbReference type="EMBL" id="LNQE01000283">
    <property type="protein sequence ID" value="KUG27845.1"/>
    <property type="molecule type" value="Genomic_DNA"/>
</dbReference>
<dbReference type="AlphaFoldDB" id="A0A0W8G3Y3"/>
<dbReference type="GO" id="GO:0004300">
    <property type="term" value="F:enoyl-CoA hydratase activity"/>
    <property type="evidence" value="ECO:0007669"/>
    <property type="project" value="UniProtKB-EC"/>
</dbReference>
<organism evidence="1">
    <name type="scientific">hydrocarbon metagenome</name>
    <dbReference type="NCBI Taxonomy" id="938273"/>
    <lineage>
        <taxon>unclassified sequences</taxon>
        <taxon>metagenomes</taxon>
        <taxon>ecological metagenomes</taxon>
    </lineage>
</organism>
<dbReference type="PANTHER" id="PTHR11941">
    <property type="entry name" value="ENOYL-COA HYDRATASE-RELATED"/>
    <property type="match status" value="1"/>
</dbReference>
<dbReference type="InterPro" id="IPR029045">
    <property type="entry name" value="ClpP/crotonase-like_dom_sf"/>
</dbReference>
<keyword evidence="1" id="KW-0456">Lyase</keyword>
<dbReference type="Gene3D" id="3.90.226.10">
    <property type="entry name" value="2-enoyl-CoA Hydratase, Chain A, domain 1"/>
    <property type="match status" value="1"/>
</dbReference>
<protein>
    <submittedName>
        <fullName evidence="1">Enoyl-coa hydratase</fullName>
        <ecNumber evidence="1">4.2.1.17</ecNumber>
    </submittedName>
</protein>
<dbReference type="SUPFAM" id="SSF52096">
    <property type="entry name" value="ClpP/crotonase"/>
    <property type="match status" value="1"/>
</dbReference>
<dbReference type="Pfam" id="PF00378">
    <property type="entry name" value="ECH_1"/>
    <property type="match status" value="1"/>
</dbReference>
<dbReference type="PANTHER" id="PTHR11941:SF133">
    <property type="entry name" value="1,2-EPOXYPHENYLACETYL-COA ISOMERASE"/>
    <property type="match status" value="1"/>
</dbReference>
<dbReference type="GO" id="GO:0006635">
    <property type="term" value="P:fatty acid beta-oxidation"/>
    <property type="evidence" value="ECO:0007669"/>
    <property type="project" value="TreeGrafter"/>
</dbReference>
<proteinExistence type="predicted"/>
<dbReference type="InterPro" id="IPR001753">
    <property type="entry name" value="Enoyl-CoA_hydra/iso"/>
</dbReference>